<keyword evidence="2" id="KW-1185">Reference proteome</keyword>
<dbReference type="Proteomes" id="UP000800082">
    <property type="component" value="Unassembled WGS sequence"/>
</dbReference>
<dbReference type="AlphaFoldDB" id="A0A6A5R9Z6"/>
<dbReference type="RefSeq" id="XP_033443739.1">
    <property type="nucleotide sequence ID" value="XM_033589683.1"/>
</dbReference>
<gene>
    <name evidence="1" type="ORF">M421DRAFT_36146</name>
</gene>
<dbReference type="GeneID" id="54347331"/>
<protein>
    <submittedName>
        <fullName evidence="1">Uncharacterized protein</fullName>
    </submittedName>
</protein>
<feature type="non-terminal residue" evidence="1">
    <location>
        <position position="1"/>
    </location>
</feature>
<sequence length="79" mass="9269">ALKQDTTLTILRATTIYKVLERMLRQQRARTLLRRDCKVNLIKLTSTEEEVIMQHILKLDERGYLPQLTNVEDMANSLL</sequence>
<accession>A0A6A5R9Z6</accession>
<dbReference type="EMBL" id="ML979004">
    <property type="protein sequence ID" value="KAF1923486.1"/>
    <property type="molecule type" value="Genomic_DNA"/>
</dbReference>
<organism evidence="1 2">
    <name type="scientific">Didymella exigua CBS 183.55</name>
    <dbReference type="NCBI Taxonomy" id="1150837"/>
    <lineage>
        <taxon>Eukaryota</taxon>
        <taxon>Fungi</taxon>
        <taxon>Dikarya</taxon>
        <taxon>Ascomycota</taxon>
        <taxon>Pezizomycotina</taxon>
        <taxon>Dothideomycetes</taxon>
        <taxon>Pleosporomycetidae</taxon>
        <taxon>Pleosporales</taxon>
        <taxon>Pleosporineae</taxon>
        <taxon>Didymellaceae</taxon>
        <taxon>Didymella</taxon>
    </lineage>
</organism>
<evidence type="ECO:0000313" key="1">
    <source>
        <dbReference type="EMBL" id="KAF1923486.1"/>
    </source>
</evidence>
<evidence type="ECO:0000313" key="2">
    <source>
        <dbReference type="Proteomes" id="UP000800082"/>
    </source>
</evidence>
<dbReference type="OrthoDB" id="3434752at2759"/>
<name>A0A6A5R9Z6_9PLEO</name>
<proteinExistence type="predicted"/>
<reference evidence="1" key="1">
    <citation type="journal article" date="2020" name="Stud. Mycol.">
        <title>101 Dothideomycetes genomes: a test case for predicting lifestyles and emergence of pathogens.</title>
        <authorList>
            <person name="Haridas S."/>
            <person name="Albert R."/>
            <person name="Binder M."/>
            <person name="Bloem J."/>
            <person name="Labutti K."/>
            <person name="Salamov A."/>
            <person name="Andreopoulos B."/>
            <person name="Baker S."/>
            <person name="Barry K."/>
            <person name="Bills G."/>
            <person name="Bluhm B."/>
            <person name="Cannon C."/>
            <person name="Castanera R."/>
            <person name="Culley D."/>
            <person name="Daum C."/>
            <person name="Ezra D."/>
            <person name="Gonzalez J."/>
            <person name="Henrissat B."/>
            <person name="Kuo A."/>
            <person name="Liang C."/>
            <person name="Lipzen A."/>
            <person name="Lutzoni F."/>
            <person name="Magnuson J."/>
            <person name="Mondo S."/>
            <person name="Nolan M."/>
            <person name="Ohm R."/>
            <person name="Pangilinan J."/>
            <person name="Park H.-J."/>
            <person name="Ramirez L."/>
            <person name="Alfaro M."/>
            <person name="Sun H."/>
            <person name="Tritt A."/>
            <person name="Yoshinaga Y."/>
            <person name="Zwiers L.-H."/>
            <person name="Turgeon B."/>
            <person name="Goodwin S."/>
            <person name="Spatafora J."/>
            <person name="Crous P."/>
            <person name="Grigoriev I."/>
        </authorList>
    </citation>
    <scope>NUCLEOTIDE SEQUENCE</scope>
    <source>
        <strain evidence="1">CBS 183.55</strain>
    </source>
</reference>
<feature type="non-terminal residue" evidence="1">
    <location>
        <position position="79"/>
    </location>
</feature>